<dbReference type="SUPFAM" id="SSF143011">
    <property type="entry name" value="RelE-like"/>
    <property type="match status" value="1"/>
</dbReference>
<dbReference type="InterPro" id="IPR035093">
    <property type="entry name" value="RelE/ParE_toxin_dom_sf"/>
</dbReference>
<keyword evidence="2" id="KW-1185">Reference proteome</keyword>
<name>A0A1I3FQB8_9FLAO</name>
<evidence type="ECO:0000313" key="1">
    <source>
        <dbReference type="EMBL" id="SFI13415.1"/>
    </source>
</evidence>
<proteinExistence type="predicted"/>
<sequence length="93" mass="11015">MGEYIIRLSKIALKDLQKIKKSGRKLDILKIEKIFIELKNLPREGLGSPEHLKYYDGEVWSRQLNKKDRIVYEIFEEETLIIVIQALGHYNDK</sequence>
<dbReference type="RefSeq" id="WP_090079529.1">
    <property type="nucleotide sequence ID" value="NZ_FOQT01000002.1"/>
</dbReference>
<dbReference type="OrthoDB" id="9801102at2"/>
<accession>A0A1I3FQB8</accession>
<gene>
    <name evidence="1" type="ORF">SAMN05443292_1547</name>
</gene>
<dbReference type="AlphaFoldDB" id="A0A1I3FQB8"/>
<dbReference type="Gene3D" id="3.30.2310.20">
    <property type="entry name" value="RelE-like"/>
    <property type="match status" value="1"/>
</dbReference>
<dbReference type="EMBL" id="FOQT01000002">
    <property type="protein sequence ID" value="SFI13415.1"/>
    <property type="molecule type" value="Genomic_DNA"/>
</dbReference>
<dbReference type="Pfam" id="PF06769">
    <property type="entry name" value="YoeB_toxin"/>
    <property type="match status" value="1"/>
</dbReference>
<dbReference type="STRING" id="1125876.SAMN05443292_1547"/>
<organism evidence="1 2">
    <name type="scientific">Halpernia frigidisoli</name>
    <dbReference type="NCBI Taxonomy" id="1125876"/>
    <lineage>
        <taxon>Bacteria</taxon>
        <taxon>Pseudomonadati</taxon>
        <taxon>Bacteroidota</taxon>
        <taxon>Flavobacteriia</taxon>
        <taxon>Flavobacteriales</taxon>
        <taxon>Weeksellaceae</taxon>
        <taxon>Chryseobacterium group</taxon>
        <taxon>Halpernia</taxon>
    </lineage>
</organism>
<dbReference type="GO" id="GO:0004519">
    <property type="term" value="F:endonuclease activity"/>
    <property type="evidence" value="ECO:0007669"/>
    <property type="project" value="InterPro"/>
</dbReference>
<dbReference type="NCBIfam" id="TIGR02116">
    <property type="entry name" value="toxin_Txe_YoeB"/>
    <property type="match status" value="1"/>
</dbReference>
<dbReference type="Proteomes" id="UP000198931">
    <property type="component" value="Unassembled WGS sequence"/>
</dbReference>
<dbReference type="InterPro" id="IPR009614">
    <property type="entry name" value="YoeB_toxin"/>
</dbReference>
<protein>
    <submittedName>
        <fullName evidence="1">Toxin YoeB</fullName>
    </submittedName>
</protein>
<dbReference type="GO" id="GO:0006401">
    <property type="term" value="P:RNA catabolic process"/>
    <property type="evidence" value="ECO:0007669"/>
    <property type="project" value="InterPro"/>
</dbReference>
<reference evidence="1 2" key="1">
    <citation type="submission" date="2016-10" db="EMBL/GenBank/DDBJ databases">
        <authorList>
            <person name="de Groot N.N."/>
        </authorList>
    </citation>
    <scope>NUCLEOTIDE SEQUENCE [LARGE SCALE GENOMIC DNA]</scope>
    <source>
        <strain evidence="1 2">DSM 26000</strain>
    </source>
</reference>
<evidence type="ECO:0000313" key="2">
    <source>
        <dbReference type="Proteomes" id="UP000198931"/>
    </source>
</evidence>